<comment type="caution">
    <text evidence="1">The sequence shown here is derived from an EMBL/GenBank/DDBJ whole genome shotgun (WGS) entry which is preliminary data.</text>
</comment>
<evidence type="ECO:0000313" key="1">
    <source>
        <dbReference type="EMBL" id="GMS95321.1"/>
    </source>
</evidence>
<protein>
    <submittedName>
        <fullName evidence="1">Uncharacterized protein</fullName>
    </submittedName>
</protein>
<dbReference type="EMBL" id="BTSX01000004">
    <property type="protein sequence ID" value="GMS95321.1"/>
    <property type="molecule type" value="Genomic_DNA"/>
</dbReference>
<dbReference type="AlphaFoldDB" id="A0AAV5TLW2"/>
<dbReference type="Proteomes" id="UP001432027">
    <property type="component" value="Unassembled WGS sequence"/>
</dbReference>
<evidence type="ECO:0000313" key="2">
    <source>
        <dbReference type="Proteomes" id="UP001432027"/>
    </source>
</evidence>
<reference evidence="1" key="1">
    <citation type="submission" date="2023-10" db="EMBL/GenBank/DDBJ databases">
        <title>Genome assembly of Pristionchus species.</title>
        <authorList>
            <person name="Yoshida K."/>
            <person name="Sommer R.J."/>
        </authorList>
    </citation>
    <scope>NUCLEOTIDE SEQUENCE</scope>
    <source>
        <strain evidence="1">RS0144</strain>
    </source>
</reference>
<sequence length="83" mass="9613">VLEMLESFCPFFGVLSYGFSMNKLEQVFLKVGEMTGTVDRSEEVEAALKELIQENDKRVKGSAKIMKRPDRTVLKRLHFDMRN</sequence>
<name>A0AAV5TLW2_9BILA</name>
<accession>A0AAV5TLW2</accession>
<proteinExistence type="predicted"/>
<gene>
    <name evidence="1" type="ORF">PENTCL1PPCAC_17496</name>
</gene>
<feature type="non-terminal residue" evidence="1">
    <location>
        <position position="1"/>
    </location>
</feature>
<keyword evidence="2" id="KW-1185">Reference proteome</keyword>
<organism evidence="1 2">
    <name type="scientific">Pristionchus entomophagus</name>
    <dbReference type="NCBI Taxonomy" id="358040"/>
    <lineage>
        <taxon>Eukaryota</taxon>
        <taxon>Metazoa</taxon>
        <taxon>Ecdysozoa</taxon>
        <taxon>Nematoda</taxon>
        <taxon>Chromadorea</taxon>
        <taxon>Rhabditida</taxon>
        <taxon>Rhabditina</taxon>
        <taxon>Diplogasteromorpha</taxon>
        <taxon>Diplogasteroidea</taxon>
        <taxon>Neodiplogasteridae</taxon>
        <taxon>Pristionchus</taxon>
    </lineage>
</organism>